<feature type="transmembrane region" description="Helical" evidence="1">
    <location>
        <begin position="51"/>
        <end position="71"/>
    </location>
</feature>
<reference evidence="2 3" key="1">
    <citation type="submission" date="2018-10" db="EMBL/GenBank/DDBJ databases">
        <title>Falsibacillus sp. genome draft.</title>
        <authorList>
            <person name="Shi S."/>
        </authorList>
    </citation>
    <scope>NUCLEOTIDE SEQUENCE [LARGE SCALE GENOMIC DNA]</scope>
    <source>
        <strain evidence="2 3">GY 10110</strain>
    </source>
</reference>
<organism evidence="2 3">
    <name type="scientific">Falsibacillus albus</name>
    <dbReference type="NCBI Taxonomy" id="2478915"/>
    <lineage>
        <taxon>Bacteria</taxon>
        <taxon>Bacillati</taxon>
        <taxon>Bacillota</taxon>
        <taxon>Bacilli</taxon>
        <taxon>Bacillales</taxon>
        <taxon>Bacillaceae</taxon>
        <taxon>Falsibacillus</taxon>
    </lineage>
</organism>
<keyword evidence="1" id="KW-1133">Transmembrane helix</keyword>
<protein>
    <submittedName>
        <fullName evidence="2">YitT family protein</fullName>
    </submittedName>
</protein>
<name>A0A3L7K733_9BACI</name>
<sequence length="226" mass="24854">MDTKKEISARLGIFVLGLWIMALGIVFLILADIGATPWDVLHVGLAHKFGLTIGTWSILIGFIVLGSSSLLTKTFPQFGAYLNMILVGVFIDLYMLLPFMETPKGLAGKITMFLCGMIIMAYGMGLYISARIGAGPRDSFMLAVHEKTGWKIPRVRRGMELIVLLFGWILGGPVSYGTIIFSAAIGTLVGFSLPQCQKLTDYLINKFTKKLSKKMIEKEINRGAKL</sequence>
<accession>A0A3L7K733</accession>
<keyword evidence="1" id="KW-0812">Transmembrane</keyword>
<evidence type="ECO:0000313" key="3">
    <source>
        <dbReference type="Proteomes" id="UP000276770"/>
    </source>
</evidence>
<keyword evidence="1" id="KW-0472">Membrane</keyword>
<dbReference type="PANTHER" id="PTHR40078:SF1">
    <property type="entry name" value="INTEGRAL MEMBRANE PROTEIN"/>
    <property type="match status" value="1"/>
</dbReference>
<dbReference type="InterPro" id="IPR038750">
    <property type="entry name" value="YczE/YyaS-like"/>
</dbReference>
<feature type="transmembrane region" description="Helical" evidence="1">
    <location>
        <begin position="161"/>
        <end position="185"/>
    </location>
</feature>
<feature type="transmembrane region" description="Helical" evidence="1">
    <location>
        <begin position="12"/>
        <end position="31"/>
    </location>
</feature>
<evidence type="ECO:0000313" key="2">
    <source>
        <dbReference type="EMBL" id="RLQ98109.1"/>
    </source>
</evidence>
<evidence type="ECO:0000256" key="1">
    <source>
        <dbReference type="SAM" id="Phobius"/>
    </source>
</evidence>
<dbReference type="Proteomes" id="UP000276770">
    <property type="component" value="Unassembled WGS sequence"/>
</dbReference>
<dbReference type="RefSeq" id="WP_121678799.1">
    <property type="nucleotide sequence ID" value="NZ_RCVZ01000001.1"/>
</dbReference>
<dbReference type="EMBL" id="RCVZ01000001">
    <property type="protein sequence ID" value="RLQ98109.1"/>
    <property type="molecule type" value="Genomic_DNA"/>
</dbReference>
<proteinExistence type="predicted"/>
<dbReference type="PANTHER" id="PTHR40078">
    <property type="entry name" value="INTEGRAL MEMBRANE PROTEIN-RELATED"/>
    <property type="match status" value="1"/>
</dbReference>
<dbReference type="OrthoDB" id="154912at2"/>
<dbReference type="AlphaFoldDB" id="A0A3L7K733"/>
<gene>
    <name evidence="2" type="ORF">D9X91_01600</name>
</gene>
<keyword evidence="3" id="KW-1185">Reference proteome</keyword>
<feature type="transmembrane region" description="Helical" evidence="1">
    <location>
        <begin position="78"/>
        <end position="100"/>
    </location>
</feature>
<feature type="transmembrane region" description="Helical" evidence="1">
    <location>
        <begin position="106"/>
        <end position="128"/>
    </location>
</feature>
<comment type="caution">
    <text evidence="2">The sequence shown here is derived from an EMBL/GenBank/DDBJ whole genome shotgun (WGS) entry which is preliminary data.</text>
</comment>
<dbReference type="Pfam" id="PF19700">
    <property type="entry name" value="DUF6198"/>
    <property type="match status" value="1"/>
</dbReference>